<sequence>MASLRRGAERRLPAGPRRTRLSALTIRESRPLPTSTAKLAAGALAGLLLASALSPASASSLSGAYLAAMQADFRDDYAVSADYYARTLEADPTNFALMQNALVAKVALSDMVAAAPLADRLAEAQPGNQLAAIVRLAVAAQAGDFDKAEAILTGSGPVFNPLLAGLVAGWIEVGREDFPAAQAKFDAMTGNEALAAYGQYHKALALAMAGDFVSAEAILAGGEQGPLHLTRSALIAHAEILAQIGREQDALTLLNQAIDGGFPDATLVALRDRLAAGQEVTFDQVTEAKDGIAEAFLTLAEALNTDDTDRVSLLHARLAAFIRPNLIEADLLAAELLESDAQYAMATDVLAAVPKESPWYVTAEIRRANTERAAGDPEAGIATLVALADSNGDQIEVQSALGDAYRADEQFPEAVAAYGKAIDLIGTPQRIHWVLYYTRGVANERAGNWTAAEADFREALVLFPDQPLVLNYLGYSLLEQGDDYDEALDMIQRAVRGQPDDGYITDSLGWAYYRLGRYDEAVGPMLRAVELTPDDPVINDHLGDVLWKVGRHREADFQWRRALSFGPAEDLDMDRIRKKLDIGLDQVLNEEKAKSDG</sequence>
<dbReference type="InterPro" id="IPR019734">
    <property type="entry name" value="TPR_rpt"/>
</dbReference>
<dbReference type="PANTHER" id="PTHR12558">
    <property type="entry name" value="CELL DIVISION CYCLE 16,23,27"/>
    <property type="match status" value="1"/>
</dbReference>
<evidence type="ECO:0000313" key="3">
    <source>
        <dbReference type="Proteomes" id="UP000249185"/>
    </source>
</evidence>
<evidence type="ECO:0000256" key="1">
    <source>
        <dbReference type="PROSITE-ProRule" id="PRU00339"/>
    </source>
</evidence>
<dbReference type="SMART" id="SM00028">
    <property type="entry name" value="TPR"/>
    <property type="match status" value="4"/>
</dbReference>
<dbReference type="InterPro" id="IPR011990">
    <property type="entry name" value="TPR-like_helical_dom_sf"/>
</dbReference>
<dbReference type="SUPFAM" id="SSF48452">
    <property type="entry name" value="TPR-like"/>
    <property type="match status" value="3"/>
</dbReference>
<protein>
    <submittedName>
        <fullName evidence="2">Uncharacterized protein</fullName>
    </submittedName>
</protein>
<proteinExistence type="predicted"/>
<accession>A0A2W5NGK9</accession>
<organism evidence="2 3">
    <name type="scientific">Rhodovulum sulfidophilum</name>
    <name type="common">Rhodobacter sulfidophilus</name>
    <dbReference type="NCBI Taxonomy" id="35806"/>
    <lineage>
        <taxon>Bacteria</taxon>
        <taxon>Pseudomonadati</taxon>
        <taxon>Pseudomonadota</taxon>
        <taxon>Alphaproteobacteria</taxon>
        <taxon>Rhodobacterales</taxon>
        <taxon>Paracoccaceae</taxon>
        <taxon>Rhodovulum</taxon>
    </lineage>
</organism>
<comment type="caution">
    <text evidence="2">The sequence shown here is derived from an EMBL/GenBank/DDBJ whole genome shotgun (WGS) entry which is preliminary data.</text>
</comment>
<name>A0A2W5NGK9_RHOSU</name>
<dbReference type="EMBL" id="QFPW01000001">
    <property type="protein sequence ID" value="PZQ52224.1"/>
    <property type="molecule type" value="Genomic_DNA"/>
</dbReference>
<dbReference type="Proteomes" id="UP000249185">
    <property type="component" value="Unassembled WGS sequence"/>
</dbReference>
<feature type="repeat" description="TPR" evidence="1">
    <location>
        <begin position="502"/>
        <end position="535"/>
    </location>
</feature>
<dbReference type="PROSITE" id="PS50005">
    <property type="entry name" value="TPR"/>
    <property type="match status" value="1"/>
</dbReference>
<keyword evidence="1" id="KW-0802">TPR repeat</keyword>
<gene>
    <name evidence="2" type="ORF">DI556_00740</name>
</gene>
<evidence type="ECO:0000313" key="2">
    <source>
        <dbReference type="EMBL" id="PZQ52224.1"/>
    </source>
</evidence>
<dbReference type="Gene3D" id="1.25.40.10">
    <property type="entry name" value="Tetratricopeptide repeat domain"/>
    <property type="match status" value="2"/>
</dbReference>
<reference evidence="2 3" key="1">
    <citation type="submission" date="2017-08" db="EMBL/GenBank/DDBJ databases">
        <title>Infants hospitalized years apart are colonized by the same room-sourced microbial strains.</title>
        <authorList>
            <person name="Brooks B."/>
            <person name="Olm M.R."/>
            <person name="Firek B.A."/>
            <person name="Baker R."/>
            <person name="Thomas B.C."/>
            <person name="Morowitz M.J."/>
            <person name="Banfield J.F."/>
        </authorList>
    </citation>
    <scope>NUCLEOTIDE SEQUENCE [LARGE SCALE GENOMIC DNA]</scope>
    <source>
        <strain evidence="2">S2_005_002_R2_34</strain>
    </source>
</reference>
<dbReference type="PANTHER" id="PTHR12558:SF13">
    <property type="entry name" value="CELL DIVISION CYCLE PROTEIN 27 HOMOLOG"/>
    <property type="match status" value="1"/>
</dbReference>
<dbReference type="Pfam" id="PF13432">
    <property type="entry name" value="TPR_16"/>
    <property type="match status" value="3"/>
</dbReference>
<dbReference type="AlphaFoldDB" id="A0A2W5NGK9"/>